<dbReference type="PROSITE" id="PS50076">
    <property type="entry name" value="DNAJ_2"/>
    <property type="match status" value="1"/>
</dbReference>
<feature type="domain" description="J" evidence="5">
    <location>
        <begin position="6"/>
        <end position="78"/>
    </location>
</feature>
<evidence type="ECO:0000256" key="2">
    <source>
        <dbReference type="ARBA" id="ARBA00023186"/>
    </source>
</evidence>
<accession>A0A1T4UBW0</accession>
<name>A0A1T4UBW0_9GAMM</name>
<dbReference type="GO" id="GO:0001671">
    <property type="term" value="F:ATPase activator activity"/>
    <property type="evidence" value="ECO:0007669"/>
    <property type="project" value="InterPro"/>
</dbReference>
<keyword evidence="2 4" id="KW-0143">Chaperone</keyword>
<dbReference type="GO" id="GO:0006457">
    <property type="term" value="P:protein folding"/>
    <property type="evidence" value="ECO:0007669"/>
    <property type="project" value="UniProtKB-UniRule"/>
</dbReference>
<dbReference type="PANTHER" id="PTHR14021:SF15">
    <property type="entry name" value="IRON-SULFUR CLUSTER CO-CHAPERONE PROTEIN HSCB"/>
    <property type="match status" value="1"/>
</dbReference>
<dbReference type="SUPFAM" id="SSF46565">
    <property type="entry name" value="Chaperone J-domain"/>
    <property type="match status" value="1"/>
</dbReference>
<dbReference type="SMART" id="SM00271">
    <property type="entry name" value="DnaJ"/>
    <property type="match status" value="1"/>
</dbReference>
<evidence type="ECO:0000256" key="4">
    <source>
        <dbReference type="HAMAP-Rule" id="MF_00682"/>
    </source>
</evidence>
<dbReference type="NCBIfam" id="NF003449">
    <property type="entry name" value="PRK05014.1"/>
    <property type="match status" value="1"/>
</dbReference>
<dbReference type="NCBIfam" id="TIGR00714">
    <property type="entry name" value="hscB"/>
    <property type="match status" value="1"/>
</dbReference>
<evidence type="ECO:0000256" key="1">
    <source>
        <dbReference type="ARBA" id="ARBA00010476"/>
    </source>
</evidence>
<dbReference type="InterPro" id="IPR001623">
    <property type="entry name" value="DnaJ_domain"/>
</dbReference>
<sequence length="175" mass="20353">MVAIMNHFELFGLPFQFDIDGGLLATQFRELQRRFHPDNFATASERDRLLSVQKAAQINDAFQTLKNPVSRAEYMLAERDEDIRGEQKTLQDMDFLMQQMELREALEVISDSTDPEAALFDFEQQATAMYKAQLDKLAQLLSQENWIEAADAVRKLKFIVKLRDEVERLEESLFD</sequence>
<dbReference type="GO" id="GO:0044571">
    <property type="term" value="P:[2Fe-2S] cluster assembly"/>
    <property type="evidence" value="ECO:0007669"/>
    <property type="project" value="InterPro"/>
</dbReference>
<protein>
    <recommendedName>
        <fullName evidence="4">Co-chaperone protein HscB homolog</fullName>
    </recommendedName>
</protein>
<reference evidence="6 7" key="1">
    <citation type="submission" date="2017-02" db="EMBL/GenBank/DDBJ databases">
        <authorList>
            <person name="Peterson S.W."/>
        </authorList>
    </citation>
    <scope>NUCLEOTIDE SEQUENCE [LARGE SCALE GENOMIC DNA]</scope>
    <source>
        <strain evidence="6 7">CECT 9189</strain>
    </source>
</reference>
<dbReference type="Pfam" id="PF07743">
    <property type="entry name" value="HSCB_C"/>
    <property type="match status" value="1"/>
</dbReference>
<evidence type="ECO:0000313" key="6">
    <source>
        <dbReference type="EMBL" id="SKA50149.1"/>
    </source>
</evidence>
<dbReference type="InterPro" id="IPR004640">
    <property type="entry name" value="HscB"/>
</dbReference>
<comment type="similarity">
    <text evidence="1 4">Belongs to the HscB family.</text>
</comment>
<organism evidence="6 7">
    <name type="scientific">Photobacterium toruni</name>
    <dbReference type="NCBI Taxonomy" id="1935446"/>
    <lineage>
        <taxon>Bacteria</taxon>
        <taxon>Pseudomonadati</taxon>
        <taxon>Pseudomonadota</taxon>
        <taxon>Gammaproteobacteria</taxon>
        <taxon>Vibrionales</taxon>
        <taxon>Vibrionaceae</taxon>
        <taxon>Photobacterium</taxon>
    </lineage>
</organism>
<dbReference type="Proteomes" id="UP000191116">
    <property type="component" value="Unassembled WGS sequence"/>
</dbReference>
<comment type="subunit">
    <text evidence="4">Interacts with HscA and stimulates its ATPase activity.</text>
</comment>
<dbReference type="AlphaFoldDB" id="A0A1T4UBW0"/>
<evidence type="ECO:0000259" key="5">
    <source>
        <dbReference type="PROSITE" id="PS50076"/>
    </source>
</evidence>
<dbReference type="PANTHER" id="PTHR14021">
    <property type="entry name" value="IRON-SULFUR CLUSTER CO-CHAPERONE PROTEIN HSCB"/>
    <property type="match status" value="1"/>
</dbReference>
<dbReference type="SUPFAM" id="SSF47144">
    <property type="entry name" value="HSC20 (HSCB), C-terminal oligomerisation domain"/>
    <property type="match status" value="1"/>
</dbReference>
<proteinExistence type="inferred from homology"/>
<dbReference type="InterPro" id="IPR036869">
    <property type="entry name" value="J_dom_sf"/>
</dbReference>
<dbReference type="HAMAP" id="MF_00682">
    <property type="entry name" value="HscB"/>
    <property type="match status" value="1"/>
</dbReference>
<evidence type="ECO:0000256" key="3">
    <source>
        <dbReference type="ARBA" id="ARBA00025596"/>
    </source>
</evidence>
<evidence type="ECO:0000313" key="7">
    <source>
        <dbReference type="Proteomes" id="UP000191116"/>
    </source>
</evidence>
<dbReference type="GO" id="GO:1990230">
    <property type="term" value="C:iron-sulfur cluster transfer complex"/>
    <property type="evidence" value="ECO:0007669"/>
    <property type="project" value="TreeGrafter"/>
</dbReference>
<gene>
    <name evidence="4" type="primary">hscB</name>
    <name evidence="6" type="ORF">CZ814_03001</name>
</gene>
<dbReference type="EMBL" id="FUWP01000020">
    <property type="protein sequence ID" value="SKA50149.1"/>
    <property type="molecule type" value="Genomic_DNA"/>
</dbReference>
<comment type="function">
    <text evidence="3 4">Co-chaperone involved in the maturation of iron-sulfur cluster-containing proteins. Seems to help targeting proteins to be folded toward HscA.</text>
</comment>
<dbReference type="InterPro" id="IPR009073">
    <property type="entry name" value="HscB_oligo_C"/>
</dbReference>
<dbReference type="CDD" id="cd06257">
    <property type="entry name" value="DnaJ"/>
    <property type="match status" value="1"/>
</dbReference>
<dbReference type="Gene3D" id="1.20.1280.20">
    <property type="entry name" value="HscB, C-terminal domain"/>
    <property type="match status" value="1"/>
</dbReference>
<dbReference type="GO" id="GO:0051087">
    <property type="term" value="F:protein-folding chaperone binding"/>
    <property type="evidence" value="ECO:0007669"/>
    <property type="project" value="InterPro"/>
</dbReference>
<dbReference type="GO" id="GO:0051259">
    <property type="term" value="P:protein complex oligomerization"/>
    <property type="evidence" value="ECO:0007669"/>
    <property type="project" value="InterPro"/>
</dbReference>
<dbReference type="Gene3D" id="1.10.287.110">
    <property type="entry name" value="DnaJ domain"/>
    <property type="match status" value="1"/>
</dbReference>
<dbReference type="InterPro" id="IPR036386">
    <property type="entry name" value="HscB_C_sf"/>
</dbReference>